<dbReference type="RefSeq" id="WP_305110504.1">
    <property type="nucleotide sequence ID" value="NZ_BAAAII010000005.1"/>
</dbReference>
<dbReference type="Gene3D" id="1.10.357.10">
    <property type="entry name" value="Tetracycline Repressor, domain 2"/>
    <property type="match status" value="1"/>
</dbReference>
<reference evidence="1" key="1">
    <citation type="submission" date="2023-08" db="EMBL/GenBank/DDBJ databases">
        <title>The draft genome of Tsukamurella strandjordii strain 050030.</title>
        <authorList>
            <person name="Zhao F."/>
            <person name="Feng Y."/>
            <person name="Zong Z."/>
        </authorList>
    </citation>
    <scope>NUCLEOTIDE SEQUENCE</scope>
    <source>
        <strain evidence="1">050030</strain>
    </source>
</reference>
<name>A0AA90NDQ4_9ACTN</name>
<organism evidence="1 2">
    <name type="scientific">Tsukamurella strandjordii</name>
    <dbReference type="NCBI Taxonomy" id="147577"/>
    <lineage>
        <taxon>Bacteria</taxon>
        <taxon>Bacillati</taxon>
        <taxon>Actinomycetota</taxon>
        <taxon>Actinomycetes</taxon>
        <taxon>Mycobacteriales</taxon>
        <taxon>Tsukamurellaceae</taxon>
        <taxon>Tsukamurella</taxon>
    </lineage>
</organism>
<keyword evidence="2" id="KW-1185">Reference proteome</keyword>
<comment type="caution">
    <text evidence="1">The sequence shown here is derived from an EMBL/GenBank/DDBJ whole genome shotgun (WGS) entry which is preliminary data.</text>
</comment>
<evidence type="ECO:0000313" key="1">
    <source>
        <dbReference type="EMBL" id="MDP0397273.1"/>
    </source>
</evidence>
<dbReference type="AlphaFoldDB" id="A0AA90NDQ4"/>
<evidence type="ECO:0000313" key="2">
    <source>
        <dbReference type="Proteomes" id="UP001178281"/>
    </source>
</evidence>
<dbReference type="EMBL" id="JAUTIX010000002">
    <property type="protein sequence ID" value="MDP0397273.1"/>
    <property type="molecule type" value="Genomic_DNA"/>
</dbReference>
<dbReference type="Proteomes" id="UP001178281">
    <property type="component" value="Unassembled WGS sequence"/>
</dbReference>
<proteinExistence type="predicted"/>
<dbReference type="InterPro" id="IPR009057">
    <property type="entry name" value="Homeodomain-like_sf"/>
</dbReference>
<dbReference type="SUPFAM" id="SSF46689">
    <property type="entry name" value="Homeodomain-like"/>
    <property type="match status" value="1"/>
</dbReference>
<gene>
    <name evidence="1" type="ORF">Q7X28_04980</name>
</gene>
<accession>A0AA90NDQ4</accession>
<protein>
    <submittedName>
        <fullName evidence="1">TetR/AcrR family transcriptional regulator</fullName>
    </submittedName>
</protein>
<sequence length="204" mass="21897">MEATRKSTPTRWAQRRFLDAGLAVLADSGHAGLKQAAVCARAGATTGSFYHAFPSWGEYTSALIAHWREDQSQRLIVEATEIADPRARLERLVEIGLTLNPDSEAAIRVWAAHDPEVLAHLAEVDTIRLAAIRDTYVELVGDDGAADEYARIAMYLLVGFQSGTLRSVDALERGYRTVVAAALAPVADAGPGGDHASRTTANAD</sequence>